<dbReference type="InterPro" id="IPR018649">
    <property type="entry name" value="SHOCT"/>
</dbReference>
<protein>
    <submittedName>
        <fullName evidence="3">Membrane protein</fullName>
    </submittedName>
</protein>
<sequence length="84" mass="9886">MMYYGFGNWLGNLGWGLAMLLYMLLPLALLLGLIYLGFYLWERRNKNNVVTTGPDPVEVVKMRYARGEISAEEYHRLKEELRKE</sequence>
<comment type="caution">
    <text evidence="3">The sequence shown here is derived from an EMBL/GenBank/DDBJ whole genome shotgun (WGS) entry which is preliminary data.</text>
</comment>
<keyword evidence="1" id="KW-0472">Membrane</keyword>
<keyword evidence="4" id="KW-1185">Reference proteome</keyword>
<evidence type="ECO:0000313" key="3">
    <source>
        <dbReference type="EMBL" id="MDQ0287426.1"/>
    </source>
</evidence>
<name>A0ABU0B3X4_9FIRM</name>
<proteinExistence type="predicted"/>
<reference evidence="3 4" key="1">
    <citation type="submission" date="2023-07" db="EMBL/GenBank/DDBJ databases">
        <title>Genomic Encyclopedia of Type Strains, Phase IV (KMG-IV): sequencing the most valuable type-strain genomes for metagenomic binning, comparative biology and taxonomic classification.</title>
        <authorList>
            <person name="Goeker M."/>
        </authorList>
    </citation>
    <scope>NUCLEOTIDE SEQUENCE [LARGE SCALE GENOMIC DNA]</scope>
    <source>
        <strain evidence="3 4">DSM 12396</strain>
    </source>
</reference>
<accession>A0ABU0B3X4</accession>
<dbReference type="EMBL" id="JAUSUX010000026">
    <property type="protein sequence ID" value="MDQ0287426.1"/>
    <property type="molecule type" value="Genomic_DNA"/>
</dbReference>
<feature type="domain" description="SHOCT" evidence="2">
    <location>
        <begin position="55"/>
        <end position="81"/>
    </location>
</feature>
<gene>
    <name evidence="3" type="ORF">J2Z49_002554</name>
</gene>
<dbReference type="Pfam" id="PF09851">
    <property type="entry name" value="SHOCT"/>
    <property type="match status" value="1"/>
</dbReference>
<evidence type="ECO:0000313" key="4">
    <source>
        <dbReference type="Proteomes" id="UP001225644"/>
    </source>
</evidence>
<keyword evidence="1" id="KW-1133">Transmembrane helix</keyword>
<organism evidence="3 4">
    <name type="scientific">Desulfofundulus luciae</name>
    <dbReference type="NCBI Taxonomy" id="74702"/>
    <lineage>
        <taxon>Bacteria</taxon>
        <taxon>Bacillati</taxon>
        <taxon>Bacillota</taxon>
        <taxon>Clostridia</taxon>
        <taxon>Eubacteriales</taxon>
        <taxon>Peptococcaceae</taxon>
        <taxon>Desulfofundulus</taxon>
    </lineage>
</organism>
<evidence type="ECO:0000259" key="2">
    <source>
        <dbReference type="Pfam" id="PF09851"/>
    </source>
</evidence>
<dbReference type="RefSeq" id="WP_307403276.1">
    <property type="nucleotide sequence ID" value="NZ_JAUSUX010000026.1"/>
</dbReference>
<feature type="transmembrane region" description="Helical" evidence="1">
    <location>
        <begin position="20"/>
        <end position="41"/>
    </location>
</feature>
<evidence type="ECO:0000256" key="1">
    <source>
        <dbReference type="SAM" id="Phobius"/>
    </source>
</evidence>
<keyword evidence="1" id="KW-0812">Transmembrane</keyword>
<dbReference type="Proteomes" id="UP001225644">
    <property type="component" value="Unassembled WGS sequence"/>
</dbReference>